<feature type="compositionally biased region" description="Basic and acidic residues" evidence="1">
    <location>
        <begin position="42"/>
        <end position="54"/>
    </location>
</feature>
<sequence>MFTCEAERIAGLWMRENGGIDRLSCGEREREREREEEEEEGEEKRREEKKVQKEGEEEDDMTCARMGLWFVRDGHGCMGFVLPDATRNLIKSRVLIQPSNFIQRLRSVLN</sequence>
<feature type="region of interest" description="Disordered" evidence="1">
    <location>
        <begin position="25"/>
        <end position="60"/>
    </location>
</feature>
<evidence type="ECO:0000313" key="2">
    <source>
        <dbReference type="EMBL" id="CAB4298272.1"/>
    </source>
</evidence>
<dbReference type="AlphaFoldDB" id="A0A6J5WF67"/>
<protein>
    <submittedName>
        <fullName evidence="2">Uncharacterized protein</fullName>
    </submittedName>
</protein>
<reference evidence="3" key="1">
    <citation type="journal article" date="2020" name="Genome Biol.">
        <title>Gamete binning: chromosome-level and haplotype-resolved genome assembly enabled by high-throughput single-cell sequencing of gamete genomes.</title>
        <authorList>
            <person name="Campoy J.A."/>
            <person name="Sun H."/>
            <person name="Goel M."/>
            <person name="Jiao W.-B."/>
            <person name="Folz-Donahue K."/>
            <person name="Wang N."/>
            <person name="Rubio M."/>
            <person name="Liu C."/>
            <person name="Kukat C."/>
            <person name="Ruiz D."/>
            <person name="Huettel B."/>
            <person name="Schneeberger K."/>
        </authorList>
    </citation>
    <scope>NUCLEOTIDE SEQUENCE [LARGE SCALE GENOMIC DNA]</scope>
    <source>
        <strain evidence="3">cv. Rojo Pasion</strain>
    </source>
</reference>
<dbReference type="Proteomes" id="UP000507245">
    <property type="component" value="Unassembled WGS sequence"/>
</dbReference>
<proteinExistence type="predicted"/>
<dbReference type="EMBL" id="CAEKKB010000001">
    <property type="protein sequence ID" value="CAB4298272.1"/>
    <property type="molecule type" value="Genomic_DNA"/>
</dbReference>
<evidence type="ECO:0000313" key="3">
    <source>
        <dbReference type="Proteomes" id="UP000507245"/>
    </source>
</evidence>
<keyword evidence="3" id="KW-1185">Reference proteome</keyword>
<organism evidence="2 3">
    <name type="scientific">Prunus armeniaca</name>
    <name type="common">Apricot</name>
    <name type="synonym">Armeniaca vulgaris</name>
    <dbReference type="NCBI Taxonomy" id="36596"/>
    <lineage>
        <taxon>Eukaryota</taxon>
        <taxon>Viridiplantae</taxon>
        <taxon>Streptophyta</taxon>
        <taxon>Embryophyta</taxon>
        <taxon>Tracheophyta</taxon>
        <taxon>Spermatophyta</taxon>
        <taxon>Magnoliopsida</taxon>
        <taxon>eudicotyledons</taxon>
        <taxon>Gunneridae</taxon>
        <taxon>Pentapetalae</taxon>
        <taxon>rosids</taxon>
        <taxon>fabids</taxon>
        <taxon>Rosales</taxon>
        <taxon>Rosaceae</taxon>
        <taxon>Amygdaloideae</taxon>
        <taxon>Amygdaleae</taxon>
        <taxon>Prunus</taxon>
    </lineage>
</organism>
<accession>A0A6J5WF67</accession>
<name>A0A6J5WF67_PRUAR</name>
<evidence type="ECO:0000256" key="1">
    <source>
        <dbReference type="SAM" id="MobiDB-lite"/>
    </source>
</evidence>
<gene>
    <name evidence="2" type="ORF">ORAREDHAP_LOCUS10544</name>
</gene>